<evidence type="ECO:0000256" key="1">
    <source>
        <dbReference type="ARBA" id="ARBA00004127"/>
    </source>
</evidence>
<dbReference type="AlphaFoldDB" id="A0A7X2Z4Y0"/>
<dbReference type="SUPFAM" id="SSF103481">
    <property type="entry name" value="Multidrug resistance efflux transporter EmrE"/>
    <property type="match status" value="2"/>
</dbReference>
<dbReference type="EMBL" id="WNZW01000014">
    <property type="protein sequence ID" value="MUG47628.1"/>
    <property type="molecule type" value="Genomic_DNA"/>
</dbReference>
<dbReference type="RefSeq" id="WP_155613002.1">
    <property type="nucleotide sequence ID" value="NZ_WNZW01000014.1"/>
</dbReference>
<dbReference type="GO" id="GO:0016020">
    <property type="term" value="C:membrane"/>
    <property type="evidence" value="ECO:0007669"/>
    <property type="project" value="UniProtKB-SubCell"/>
</dbReference>
<evidence type="ECO:0000256" key="3">
    <source>
        <dbReference type="ARBA" id="ARBA00022692"/>
    </source>
</evidence>
<evidence type="ECO:0000256" key="6">
    <source>
        <dbReference type="SAM" id="Phobius"/>
    </source>
</evidence>
<dbReference type="PANTHER" id="PTHR32322:SF2">
    <property type="entry name" value="EAMA DOMAIN-CONTAINING PROTEIN"/>
    <property type="match status" value="1"/>
</dbReference>
<evidence type="ECO:0000256" key="4">
    <source>
        <dbReference type="ARBA" id="ARBA00022989"/>
    </source>
</evidence>
<evidence type="ECO:0000259" key="7">
    <source>
        <dbReference type="Pfam" id="PF00892"/>
    </source>
</evidence>
<keyword evidence="3 6" id="KW-0812">Transmembrane</keyword>
<feature type="domain" description="EamA" evidence="7">
    <location>
        <begin position="153"/>
        <end position="287"/>
    </location>
</feature>
<evidence type="ECO:0000256" key="5">
    <source>
        <dbReference type="ARBA" id="ARBA00023136"/>
    </source>
</evidence>
<dbReference type="OrthoDB" id="9790852at2"/>
<feature type="domain" description="EamA" evidence="7">
    <location>
        <begin position="12"/>
        <end position="140"/>
    </location>
</feature>
<proteinExistence type="inferred from homology"/>
<keyword evidence="4 6" id="KW-1133">Transmembrane helix</keyword>
<feature type="transmembrane region" description="Helical" evidence="6">
    <location>
        <begin position="125"/>
        <end position="145"/>
    </location>
</feature>
<feature type="transmembrane region" description="Helical" evidence="6">
    <location>
        <begin position="96"/>
        <end position="118"/>
    </location>
</feature>
<comment type="caution">
    <text evidence="8">The sequence shown here is derived from an EMBL/GenBank/DDBJ whole genome shotgun (WGS) entry which is preliminary data.</text>
</comment>
<dbReference type="Pfam" id="PF00892">
    <property type="entry name" value="EamA"/>
    <property type="match status" value="2"/>
</dbReference>
<dbReference type="InterPro" id="IPR050638">
    <property type="entry name" value="AA-Vitamin_Transporters"/>
</dbReference>
<feature type="transmembrane region" description="Helical" evidence="6">
    <location>
        <begin position="70"/>
        <end position="90"/>
    </location>
</feature>
<evidence type="ECO:0000256" key="2">
    <source>
        <dbReference type="ARBA" id="ARBA00007362"/>
    </source>
</evidence>
<dbReference type="Proteomes" id="UP000447876">
    <property type="component" value="Unassembled WGS sequence"/>
</dbReference>
<reference evidence="8 9" key="1">
    <citation type="submission" date="2019-11" db="EMBL/GenBank/DDBJ databases">
        <title>Draft genome sequences of five Paenibacillus species of dairy origin.</title>
        <authorList>
            <person name="Olajide A.M."/>
            <person name="Chen S."/>
            <person name="Lapointe G."/>
        </authorList>
    </citation>
    <scope>NUCLEOTIDE SEQUENCE [LARGE SCALE GENOMIC DNA]</scope>
    <source>
        <strain evidence="8 9">12CR55</strain>
    </source>
</reference>
<feature type="transmembrane region" description="Helical" evidence="6">
    <location>
        <begin position="38"/>
        <end position="58"/>
    </location>
</feature>
<keyword evidence="5 6" id="KW-0472">Membrane</keyword>
<evidence type="ECO:0000313" key="9">
    <source>
        <dbReference type="Proteomes" id="UP000447876"/>
    </source>
</evidence>
<protein>
    <submittedName>
        <fullName evidence="8">EamA family transporter</fullName>
    </submittedName>
</protein>
<feature type="transmembrane region" description="Helical" evidence="6">
    <location>
        <begin position="245"/>
        <end position="264"/>
    </location>
</feature>
<name>A0A7X2Z4Y0_9BACL</name>
<dbReference type="PANTHER" id="PTHR32322">
    <property type="entry name" value="INNER MEMBRANE TRANSPORTER"/>
    <property type="match status" value="1"/>
</dbReference>
<feature type="transmembrane region" description="Helical" evidence="6">
    <location>
        <begin position="184"/>
        <end position="203"/>
    </location>
</feature>
<dbReference type="InterPro" id="IPR000620">
    <property type="entry name" value="EamA_dom"/>
</dbReference>
<feature type="transmembrane region" description="Helical" evidence="6">
    <location>
        <begin position="12"/>
        <end position="32"/>
    </location>
</feature>
<feature type="transmembrane region" description="Helical" evidence="6">
    <location>
        <begin position="215"/>
        <end position="233"/>
    </location>
</feature>
<feature type="transmembrane region" description="Helical" evidence="6">
    <location>
        <begin position="151"/>
        <end position="172"/>
    </location>
</feature>
<dbReference type="InterPro" id="IPR037185">
    <property type="entry name" value="EmrE-like"/>
</dbReference>
<comment type="similarity">
    <text evidence="2">Belongs to the EamA transporter family.</text>
</comment>
<sequence>MSGRQRAGGAYEIFFILGIIAISFSAIFIRWSNAEASVVAMYRLFITNLILLPFAWRHRHEMLRLKPKQWGLLAASGLLLGIHFLLWMNSLRYTSVASSTVILTLQPVLVMLGSIWLFKERINRMMLLGMGIAVVGSILIGSGDLRLSGSALYGDILSLLGTLAISVNMLVGQHLRKDLAALPYNFWMFIMAACSLGCYNLAMGYPFTGYPMKEWGIFFLLSVVSTLFGHYLFNWLLKYMNATTVSMAILGEPICASLLALVLLGEILTGLRLFSGLIIIAGVWVFMRHREVR</sequence>
<feature type="transmembrane region" description="Helical" evidence="6">
    <location>
        <begin position="270"/>
        <end position="287"/>
    </location>
</feature>
<organism evidence="8 9">
    <name type="scientific">Paenibacillus woosongensis</name>
    <dbReference type="NCBI Taxonomy" id="307580"/>
    <lineage>
        <taxon>Bacteria</taxon>
        <taxon>Bacillati</taxon>
        <taxon>Bacillota</taxon>
        <taxon>Bacilli</taxon>
        <taxon>Bacillales</taxon>
        <taxon>Paenibacillaceae</taxon>
        <taxon>Paenibacillus</taxon>
    </lineage>
</organism>
<comment type="subcellular location">
    <subcellularLocation>
        <location evidence="1">Endomembrane system</location>
        <topology evidence="1">Multi-pass membrane protein</topology>
    </subcellularLocation>
</comment>
<accession>A0A7X2Z4Y0</accession>
<gene>
    <name evidence="8" type="ORF">GNP95_21990</name>
</gene>
<evidence type="ECO:0000313" key="8">
    <source>
        <dbReference type="EMBL" id="MUG47628.1"/>
    </source>
</evidence>
<dbReference type="Gene3D" id="1.10.3730.20">
    <property type="match status" value="1"/>
</dbReference>